<gene>
    <name evidence="2" type="ORF">A4X06_0g6415</name>
</gene>
<sequence length="283" mass="30795">MVSFVTAPTSNHATSISSRPASAPTDTSSLPLFSVHRRSQSGTSFVSSLTSMGRRSTSSATDSRSDAVSDFILQENHQRQQRQQQFQHFPQQFQQRHQHYRDRHLRACLPSAEAYQAVCSDGRIGGAGARATTVASLLPDGIGPGIIELESESELDFESADEHPHILSESFVTNIPAASQFPATFGFRLTPYEPCERIPSADRPLNFAQMLATLLAALPSHHVDLRDSSPVRGPGNRNGGKVAFILTSAQEASKANCKLSESVRRRREAAKASSLAARISPRK</sequence>
<evidence type="ECO:0000313" key="3">
    <source>
        <dbReference type="Proteomes" id="UP000077684"/>
    </source>
</evidence>
<accession>A0A8X7MNU4</accession>
<feature type="region of interest" description="Disordered" evidence="1">
    <location>
        <begin position="1"/>
        <end position="29"/>
    </location>
</feature>
<protein>
    <submittedName>
        <fullName evidence="2">Uncharacterized protein</fullName>
    </submittedName>
</protein>
<feature type="region of interest" description="Disordered" evidence="1">
    <location>
        <begin position="258"/>
        <end position="283"/>
    </location>
</feature>
<reference evidence="2" key="2">
    <citation type="journal article" date="2019" name="IMA Fungus">
        <title>Genome sequencing and comparison of five Tilletia species to identify candidate genes for the detection of regulated species infecting wheat.</title>
        <authorList>
            <person name="Nguyen H.D.T."/>
            <person name="Sultana T."/>
            <person name="Kesanakurti P."/>
            <person name="Hambleton S."/>
        </authorList>
    </citation>
    <scope>NUCLEOTIDE SEQUENCE</scope>
    <source>
        <strain evidence="2">DAOMC 236426</strain>
    </source>
</reference>
<reference evidence="2" key="1">
    <citation type="submission" date="2016-04" db="EMBL/GenBank/DDBJ databases">
        <authorList>
            <person name="Nguyen H.D."/>
            <person name="Samba Siva P."/>
            <person name="Cullis J."/>
            <person name="Levesque C.A."/>
            <person name="Hambleton S."/>
        </authorList>
    </citation>
    <scope>NUCLEOTIDE SEQUENCE</scope>
    <source>
        <strain evidence="2">DAOMC 236426</strain>
    </source>
</reference>
<dbReference type="AlphaFoldDB" id="A0A8X7MNU4"/>
<feature type="region of interest" description="Disordered" evidence="1">
    <location>
        <begin position="44"/>
        <end position="65"/>
    </location>
</feature>
<comment type="caution">
    <text evidence="2">The sequence shown here is derived from an EMBL/GenBank/DDBJ whole genome shotgun (WGS) entry which is preliminary data.</text>
</comment>
<feature type="compositionally biased region" description="Polar residues" evidence="1">
    <location>
        <begin position="44"/>
        <end position="53"/>
    </location>
</feature>
<evidence type="ECO:0000256" key="1">
    <source>
        <dbReference type="SAM" id="MobiDB-lite"/>
    </source>
</evidence>
<organism evidence="2 3">
    <name type="scientific">Tilletia controversa</name>
    <name type="common">dwarf bunt fungus</name>
    <dbReference type="NCBI Taxonomy" id="13291"/>
    <lineage>
        <taxon>Eukaryota</taxon>
        <taxon>Fungi</taxon>
        <taxon>Dikarya</taxon>
        <taxon>Basidiomycota</taxon>
        <taxon>Ustilaginomycotina</taxon>
        <taxon>Exobasidiomycetes</taxon>
        <taxon>Tilletiales</taxon>
        <taxon>Tilletiaceae</taxon>
        <taxon>Tilletia</taxon>
    </lineage>
</organism>
<proteinExistence type="predicted"/>
<keyword evidence="3" id="KW-1185">Reference proteome</keyword>
<dbReference type="EMBL" id="LWDE02000924">
    <property type="protein sequence ID" value="KAE8243300.1"/>
    <property type="molecule type" value="Genomic_DNA"/>
</dbReference>
<dbReference type="Proteomes" id="UP000077684">
    <property type="component" value="Unassembled WGS sequence"/>
</dbReference>
<evidence type="ECO:0000313" key="2">
    <source>
        <dbReference type="EMBL" id="KAE8243300.1"/>
    </source>
</evidence>
<feature type="compositionally biased region" description="Low complexity" evidence="1">
    <location>
        <begin position="54"/>
        <end position="65"/>
    </location>
</feature>
<name>A0A8X7MNU4_9BASI</name>